<sequence length="821" mass="92448">ILVERGKLSNKTNTLINSTVAPSLKETLMPDKEFWTAAKTLAFLADGPYFTTHTEGGSGEREEEEEEEGKDGEKDEEEEGKDGEKKNKNKKERETGDKKKKRKDGEKNKNKKERKDIKTGGVAWPEELKLMLDDGDPLGLTARVDSELAVSSLGALTWYLQECRLEEQLLTRKMISHYQPKDYTHTQTHTPTRTPSTITRRYMVLDGITLKNLEIFENSSGGTEGTLMERLDNCSTPFGKRLLRRWLCSPLCQSAGIHCRLQAVTDLRTHPDALHQATHLLKTLPDLERILAKVHTQGLKRQSTHPDTRAIFFEDIKYNRRKVVDFLAALNGFKTTLEIVDTFTDIVGSLTSSLLKGCITGTDKGGNYPLIHKDLKFFDNAFDQSEAQREGKIIPSLGVDSEYDTAINTITDAKQQLHTYLKLQCTHFGTKVTYWGNDKKRYQLQVPDHACNKASLEHELVSQKKGYKRYWTTHIQTLLNTILNAEEQRNIALRDIARRIFNQFDQRYKKWESVVECMSVLDVLISLTRYSLETNTVLPDIVNTHADKQPFLEMTDGLHPCVTSTFSGDEFIPNDIKLGVEGGEHQAFTLVTGPNMGGKSTLMRQTALICILAQLGSYVPASSCRLTPVDRVFTRLGTSDRIMQGESTFLVELAETSSILQHATQHSLVLIDELGRGTASYDGTAIASGVVEALLCIGPRTLFSTHYHSLVDDFTNHHNVTLGHMACMVEGENEADPTQEHITFLYKFTEGACPKSYGFNAALLADLPREVIRRGSNKAKLLEKTNARKHTFRKIFARRNGTNSTNADALREYINKIKHSE</sequence>
<dbReference type="SUPFAM" id="SSF48334">
    <property type="entry name" value="DNA repair protein MutS, domain III"/>
    <property type="match status" value="1"/>
</dbReference>
<evidence type="ECO:0000256" key="1">
    <source>
        <dbReference type="ARBA" id="ARBA00006271"/>
    </source>
</evidence>
<dbReference type="InterPro" id="IPR036678">
    <property type="entry name" value="MutS_con_dom_sf"/>
</dbReference>
<dbReference type="AlphaFoldDB" id="A0AAE1BJ46"/>
<dbReference type="Pfam" id="PF05190">
    <property type="entry name" value="MutS_IV"/>
    <property type="match status" value="1"/>
</dbReference>
<dbReference type="GO" id="GO:0006298">
    <property type="term" value="P:mismatch repair"/>
    <property type="evidence" value="ECO:0007669"/>
    <property type="project" value="InterPro"/>
</dbReference>
<dbReference type="Pfam" id="PF05192">
    <property type="entry name" value="MutS_III"/>
    <property type="match status" value="1"/>
</dbReference>
<dbReference type="PANTHER" id="PTHR11361:SF148">
    <property type="entry name" value="DNA MISMATCH REPAIR PROTEIN MSH6"/>
    <property type="match status" value="1"/>
</dbReference>
<keyword evidence="2" id="KW-0547">Nucleotide-binding</keyword>
<name>A0AAE1BJ46_PETCI</name>
<dbReference type="GO" id="GO:0140664">
    <property type="term" value="F:ATP-dependent DNA damage sensor activity"/>
    <property type="evidence" value="ECO:0007669"/>
    <property type="project" value="InterPro"/>
</dbReference>
<dbReference type="InterPro" id="IPR000432">
    <property type="entry name" value="DNA_mismatch_repair_MutS_C"/>
</dbReference>
<feature type="compositionally biased region" description="Acidic residues" evidence="5">
    <location>
        <begin position="61"/>
        <end position="81"/>
    </location>
</feature>
<dbReference type="SMART" id="SM00533">
    <property type="entry name" value="MUTSd"/>
    <property type="match status" value="1"/>
</dbReference>
<dbReference type="GO" id="GO:0005524">
    <property type="term" value="F:ATP binding"/>
    <property type="evidence" value="ECO:0007669"/>
    <property type="project" value="UniProtKB-KW"/>
</dbReference>
<protein>
    <recommendedName>
        <fullName evidence="6">DNA mismatch repair proteins mutS family domain-containing protein</fullName>
    </recommendedName>
</protein>
<feature type="domain" description="DNA mismatch repair proteins mutS family" evidence="6">
    <location>
        <begin position="667"/>
        <end position="683"/>
    </location>
</feature>
<accession>A0AAE1BJ46</accession>
<dbReference type="InterPro" id="IPR045076">
    <property type="entry name" value="MutS"/>
</dbReference>
<keyword evidence="3" id="KW-0067">ATP-binding</keyword>
<comment type="caution">
    <text evidence="7">The sequence shown here is derived from an EMBL/GenBank/DDBJ whole genome shotgun (WGS) entry which is preliminary data.</text>
</comment>
<comment type="similarity">
    <text evidence="1">Belongs to the DNA mismatch repair MutS family.</text>
</comment>
<dbReference type="Gene3D" id="1.10.1420.10">
    <property type="match status" value="2"/>
</dbReference>
<feature type="region of interest" description="Disordered" evidence="5">
    <location>
        <begin position="48"/>
        <end position="120"/>
    </location>
</feature>
<proteinExistence type="inferred from homology"/>
<gene>
    <name evidence="7" type="ORF">Pcinc_042750</name>
</gene>
<organism evidence="7 8">
    <name type="scientific">Petrolisthes cinctipes</name>
    <name type="common">Flat porcelain crab</name>
    <dbReference type="NCBI Taxonomy" id="88211"/>
    <lineage>
        <taxon>Eukaryota</taxon>
        <taxon>Metazoa</taxon>
        <taxon>Ecdysozoa</taxon>
        <taxon>Arthropoda</taxon>
        <taxon>Crustacea</taxon>
        <taxon>Multicrustacea</taxon>
        <taxon>Malacostraca</taxon>
        <taxon>Eumalacostraca</taxon>
        <taxon>Eucarida</taxon>
        <taxon>Decapoda</taxon>
        <taxon>Pleocyemata</taxon>
        <taxon>Anomura</taxon>
        <taxon>Galatheoidea</taxon>
        <taxon>Porcellanidae</taxon>
        <taxon>Petrolisthes</taxon>
    </lineage>
</organism>
<dbReference type="SUPFAM" id="SSF52540">
    <property type="entry name" value="P-loop containing nucleoside triphosphate hydrolases"/>
    <property type="match status" value="1"/>
</dbReference>
<dbReference type="SMART" id="SM00534">
    <property type="entry name" value="MUTSac"/>
    <property type="match status" value="1"/>
</dbReference>
<evidence type="ECO:0000256" key="2">
    <source>
        <dbReference type="ARBA" id="ARBA00022741"/>
    </source>
</evidence>
<dbReference type="PROSITE" id="PS00486">
    <property type="entry name" value="DNA_MISMATCH_REPAIR_2"/>
    <property type="match status" value="1"/>
</dbReference>
<keyword evidence="4" id="KW-0238">DNA-binding</keyword>
<dbReference type="GO" id="GO:0030983">
    <property type="term" value="F:mismatched DNA binding"/>
    <property type="evidence" value="ECO:0007669"/>
    <property type="project" value="InterPro"/>
</dbReference>
<dbReference type="FunFam" id="1.10.1420.10:FF:000005">
    <property type="entry name" value="DNA mismatch repair protein"/>
    <property type="match status" value="1"/>
</dbReference>
<evidence type="ECO:0000256" key="3">
    <source>
        <dbReference type="ARBA" id="ARBA00022840"/>
    </source>
</evidence>
<dbReference type="InterPro" id="IPR036187">
    <property type="entry name" value="DNA_mismatch_repair_MutS_sf"/>
</dbReference>
<dbReference type="Gene3D" id="3.30.420.110">
    <property type="entry name" value="MutS, connector domain"/>
    <property type="match status" value="1"/>
</dbReference>
<dbReference type="GO" id="GO:0032301">
    <property type="term" value="C:MutSalpha complex"/>
    <property type="evidence" value="ECO:0007669"/>
    <property type="project" value="TreeGrafter"/>
</dbReference>
<reference evidence="7" key="1">
    <citation type="submission" date="2023-10" db="EMBL/GenBank/DDBJ databases">
        <title>Genome assemblies of two species of porcelain crab, Petrolisthes cinctipes and Petrolisthes manimaculis (Anomura: Porcellanidae).</title>
        <authorList>
            <person name="Angst P."/>
        </authorList>
    </citation>
    <scope>NUCLEOTIDE SEQUENCE</scope>
    <source>
        <strain evidence="7">PB745_01</strain>
        <tissue evidence="7">Gill</tissue>
    </source>
</reference>
<evidence type="ECO:0000259" key="6">
    <source>
        <dbReference type="PROSITE" id="PS00486"/>
    </source>
</evidence>
<dbReference type="PIRSF" id="PIRSF037677">
    <property type="entry name" value="DNA_mis_repair_Msh6"/>
    <property type="match status" value="1"/>
</dbReference>
<dbReference type="InterPro" id="IPR027417">
    <property type="entry name" value="P-loop_NTPase"/>
</dbReference>
<dbReference type="FunFam" id="3.40.50.300:FF:000645">
    <property type="entry name" value="DNA mismatch repair protein"/>
    <property type="match status" value="1"/>
</dbReference>
<dbReference type="Proteomes" id="UP001286313">
    <property type="component" value="Unassembled WGS sequence"/>
</dbReference>
<dbReference type="PANTHER" id="PTHR11361">
    <property type="entry name" value="DNA MISMATCH REPAIR PROTEIN MUTS FAMILY MEMBER"/>
    <property type="match status" value="1"/>
</dbReference>
<feature type="non-terminal residue" evidence="7">
    <location>
        <position position="821"/>
    </location>
</feature>
<dbReference type="InterPro" id="IPR007861">
    <property type="entry name" value="DNA_mismatch_repair_MutS_clamp"/>
</dbReference>
<feature type="compositionally biased region" description="Basic and acidic residues" evidence="5">
    <location>
        <begin position="82"/>
        <end position="118"/>
    </location>
</feature>
<dbReference type="EMBL" id="JAWQEG010008321">
    <property type="protein sequence ID" value="KAK3850554.1"/>
    <property type="molecule type" value="Genomic_DNA"/>
</dbReference>
<evidence type="ECO:0000313" key="8">
    <source>
        <dbReference type="Proteomes" id="UP001286313"/>
    </source>
</evidence>
<dbReference type="Pfam" id="PF00488">
    <property type="entry name" value="MutS_V"/>
    <property type="match status" value="1"/>
</dbReference>
<evidence type="ECO:0000313" key="7">
    <source>
        <dbReference type="EMBL" id="KAK3850554.1"/>
    </source>
</evidence>
<evidence type="ECO:0000256" key="4">
    <source>
        <dbReference type="ARBA" id="ARBA00023125"/>
    </source>
</evidence>
<dbReference type="InterPro" id="IPR007696">
    <property type="entry name" value="DNA_mismatch_repair_MutS_core"/>
</dbReference>
<keyword evidence="8" id="KW-1185">Reference proteome</keyword>
<evidence type="ECO:0000256" key="5">
    <source>
        <dbReference type="SAM" id="MobiDB-lite"/>
    </source>
</evidence>
<dbReference type="Gene3D" id="3.40.50.300">
    <property type="entry name" value="P-loop containing nucleotide triphosphate hydrolases"/>
    <property type="match status" value="1"/>
</dbReference>
<dbReference type="InterPro" id="IPR017261">
    <property type="entry name" value="DNA_mismatch_repair_MutS/MSH"/>
</dbReference>